<dbReference type="RefSeq" id="WP_073167531.1">
    <property type="nucleotide sequence ID" value="NZ_FQUW01000054.1"/>
</dbReference>
<feature type="domain" description="Tyr recombinase" evidence="7">
    <location>
        <begin position="182"/>
        <end position="379"/>
    </location>
</feature>
<keyword evidence="10" id="KW-1185">Reference proteome</keyword>
<dbReference type="PROSITE" id="PS51900">
    <property type="entry name" value="CB"/>
    <property type="match status" value="1"/>
</dbReference>
<dbReference type="Pfam" id="PF00589">
    <property type="entry name" value="Phage_integrase"/>
    <property type="match status" value="1"/>
</dbReference>
<dbReference type="Pfam" id="PF14657">
    <property type="entry name" value="Arm-DNA-bind_4"/>
    <property type="match status" value="1"/>
</dbReference>
<comment type="similarity">
    <text evidence="2">Belongs to the 'phage' integrase family.</text>
</comment>
<proteinExistence type="inferred from homology"/>
<dbReference type="InterPro" id="IPR011010">
    <property type="entry name" value="DNA_brk_join_enz"/>
</dbReference>
<dbReference type="PROSITE" id="PS51898">
    <property type="entry name" value="TYR_RECOMBINASE"/>
    <property type="match status" value="1"/>
</dbReference>
<evidence type="ECO:0000259" key="7">
    <source>
        <dbReference type="PROSITE" id="PS51898"/>
    </source>
</evidence>
<dbReference type="InterPro" id="IPR010998">
    <property type="entry name" value="Integrase_recombinase_N"/>
</dbReference>
<keyword evidence="4 6" id="KW-0238">DNA-binding</keyword>
<evidence type="ECO:0000256" key="1">
    <source>
        <dbReference type="ARBA" id="ARBA00003283"/>
    </source>
</evidence>
<dbReference type="InterPro" id="IPR004107">
    <property type="entry name" value="Integrase_SAM-like_N"/>
</dbReference>
<sequence length="393" mass="44449">MAGKRGHGEGTIYKRKDGRWEAKASIGFDPATGRLKRVTKYFQTRKEAQDWLAKVAHEKNTGAFVEPARVTLGEWLDRWLEVYVRPSVRDTTYQNYETYIRVHIKPALGDKPIQKLMPGDLQAFYNAKLEGGRADGKEGGLSTRAVRYLHFLLSAALKQAVKEGLVSRNVAEATNPPKQGKKEIQYLTTEEIQRFLQVARESRYYVAMLTELGTGLRRGELLGLKWEDVDLKRGVITVRRQLVRAKGGPVFHEPKTDAGVRTVTLPAEVLRELKAHKARQNEEKLLLGNAYEDSGLVFCQANGRRLEPRNFTRHFDNLLKKAGIRHVSFHSLRHTHATELLRLGVNLKTIQGRLGHSNFNVTANFYAHIADELQQEAAEKINGVLKVKKQPAG</sequence>
<evidence type="ECO:0000313" key="9">
    <source>
        <dbReference type="EMBL" id="SHF69200.1"/>
    </source>
</evidence>
<dbReference type="Proteomes" id="UP000184196">
    <property type="component" value="Unassembled WGS sequence"/>
</dbReference>
<evidence type="ECO:0000313" key="10">
    <source>
        <dbReference type="Proteomes" id="UP000184196"/>
    </source>
</evidence>
<dbReference type="InterPro" id="IPR044068">
    <property type="entry name" value="CB"/>
</dbReference>
<dbReference type="GO" id="GO:0006310">
    <property type="term" value="P:DNA recombination"/>
    <property type="evidence" value="ECO:0007669"/>
    <property type="project" value="UniProtKB-KW"/>
</dbReference>
<dbReference type="Pfam" id="PF14659">
    <property type="entry name" value="Phage_int_SAM_3"/>
    <property type="match status" value="1"/>
</dbReference>
<evidence type="ECO:0000256" key="4">
    <source>
        <dbReference type="ARBA" id="ARBA00023125"/>
    </source>
</evidence>
<dbReference type="PANTHER" id="PTHR30349">
    <property type="entry name" value="PHAGE INTEGRASE-RELATED"/>
    <property type="match status" value="1"/>
</dbReference>
<accession>A0A1M5DQF9</accession>
<evidence type="ECO:0000259" key="8">
    <source>
        <dbReference type="PROSITE" id="PS51900"/>
    </source>
</evidence>
<keyword evidence="5" id="KW-0233">DNA recombination</keyword>
<dbReference type="Gene3D" id="1.10.150.130">
    <property type="match status" value="1"/>
</dbReference>
<reference evidence="10" key="1">
    <citation type="submission" date="2016-11" db="EMBL/GenBank/DDBJ databases">
        <authorList>
            <person name="Varghese N."/>
            <person name="Submissions S."/>
        </authorList>
    </citation>
    <scope>NUCLEOTIDE SEQUENCE [LARGE SCALE GENOMIC DNA]</scope>
    <source>
        <strain evidence="10">DSM 11792</strain>
    </source>
</reference>
<comment type="function">
    <text evidence="1">Site-specific tyrosine recombinase, which acts by catalyzing the cutting and rejoining of the recombining DNA molecules.</text>
</comment>
<feature type="domain" description="Core-binding (CB)" evidence="8">
    <location>
        <begin position="70"/>
        <end position="161"/>
    </location>
</feature>
<name>A0A1M5DQF9_9FIRM</name>
<organism evidence="9 10">
    <name type="scientific">Desulfofundulus australicus DSM 11792</name>
    <dbReference type="NCBI Taxonomy" id="1121425"/>
    <lineage>
        <taxon>Bacteria</taxon>
        <taxon>Bacillati</taxon>
        <taxon>Bacillota</taxon>
        <taxon>Clostridia</taxon>
        <taxon>Eubacteriales</taxon>
        <taxon>Peptococcaceae</taxon>
        <taxon>Desulfofundulus</taxon>
    </lineage>
</organism>
<gene>
    <name evidence="9" type="ORF">SAMN02745218_02886</name>
</gene>
<dbReference type="InterPro" id="IPR050090">
    <property type="entry name" value="Tyrosine_recombinase_XerCD"/>
</dbReference>
<dbReference type="Gene3D" id="1.10.443.10">
    <property type="entry name" value="Intergrase catalytic core"/>
    <property type="match status" value="1"/>
</dbReference>
<dbReference type="PANTHER" id="PTHR30349:SF41">
    <property type="entry name" value="INTEGRASE_RECOMBINASE PROTEIN MJ0367-RELATED"/>
    <property type="match status" value="1"/>
</dbReference>
<dbReference type="InterPro" id="IPR028259">
    <property type="entry name" value="AP2-like_int_N"/>
</dbReference>
<dbReference type="CDD" id="cd01189">
    <property type="entry name" value="INT_ICEBs1_C_like"/>
    <property type="match status" value="1"/>
</dbReference>
<dbReference type="InterPro" id="IPR002104">
    <property type="entry name" value="Integrase_catalytic"/>
</dbReference>
<evidence type="ECO:0000256" key="2">
    <source>
        <dbReference type="ARBA" id="ARBA00008857"/>
    </source>
</evidence>
<keyword evidence="3" id="KW-0229">DNA integration</keyword>
<dbReference type="EMBL" id="FQUW01000054">
    <property type="protein sequence ID" value="SHF69200.1"/>
    <property type="molecule type" value="Genomic_DNA"/>
</dbReference>
<evidence type="ECO:0000256" key="5">
    <source>
        <dbReference type="ARBA" id="ARBA00023172"/>
    </source>
</evidence>
<dbReference type="SUPFAM" id="SSF56349">
    <property type="entry name" value="DNA breaking-rejoining enzymes"/>
    <property type="match status" value="1"/>
</dbReference>
<dbReference type="GO" id="GO:0003677">
    <property type="term" value="F:DNA binding"/>
    <property type="evidence" value="ECO:0007669"/>
    <property type="project" value="UniProtKB-UniRule"/>
</dbReference>
<dbReference type="InterPro" id="IPR013762">
    <property type="entry name" value="Integrase-like_cat_sf"/>
</dbReference>
<dbReference type="AlphaFoldDB" id="A0A1M5DQF9"/>
<dbReference type="GO" id="GO:0015074">
    <property type="term" value="P:DNA integration"/>
    <property type="evidence" value="ECO:0007669"/>
    <property type="project" value="UniProtKB-KW"/>
</dbReference>
<protein>
    <submittedName>
        <fullName evidence="9">Integrase</fullName>
    </submittedName>
</protein>
<evidence type="ECO:0000256" key="3">
    <source>
        <dbReference type="ARBA" id="ARBA00022908"/>
    </source>
</evidence>
<evidence type="ECO:0000256" key="6">
    <source>
        <dbReference type="PROSITE-ProRule" id="PRU01248"/>
    </source>
</evidence>
<dbReference type="OrthoDB" id="9769726at2"/>